<dbReference type="HAMAP" id="MF_01114">
    <property type="entry name" value="RecX"/>
    <property type="match status" value="1"/>
</dbReference>
<evidence type="ECO:0000256" key="6">
    <source>
        <dbReference type="HAMAP-Rule" id="MF_01114"/>
    </source>
</evidence>
<evidence type="ECO:0000256" key="2">
    <source>
        <dbReference type="ARBA" id="ARBA00004496"/>
    </source>
</evidence>
<dbReference type="Pfam" id="PF21981">
    <property type="entry name" value="RecX_HTH3"/>
    <property type="match status" value="2"/>
</dbReference>
<evidence type="ECO:0000259" key="8">
    <source>
        <dbReference type="Pfam" id="PF21981"/>
    </source>
</evidence>
<gene>
    <name evidence="6" type="primary">recX</name>
    <name evidence="10" type="ORF">FD13_GL000820</name>
</gene>
<dbReference type="InterPro" id="IPR053924">
    <property type="entry name" value="RecX_HTH_2nd"/>
</dbReference>
<evidence type="ECO:0000256" key="4">
    <source>
        <dbReference type="ARBA" id="ARBA00018111"/>
    </source>
</evidence>
<proteinExistence type="inferred from homology"/>
<name>A0A0R2DRT6_9LACO</name>
<dbReference type="InterPro" id="IPR036388">
    <property type="entry name" value="WH-like_DNA-bd_sf"/>
</dbReference>
<comment type="caution">
    <text evidence="10">The sequence shown here is derived from an EMBL/GenBank/DDBJ whole genome shotgun (WGS) entry which is preliminary data.</text>
</comment>
<organism evidence="10 11">
    <name type="scientific">Levilactobacillus senmaizukei DSM 21775 = NBRC 103853</name>
    <dbReference type="NCBI Taxonomy" id="1423803"/>
    <lineage>
        <taxon>Bacteria</taxon>
        <taxon>Bacillati</taxon>
        <taxon>Bacillota</taxon>
        <taxon>Bacilli</taxon>
        <taxon>Lactobacillales</taxon>
        <taxon>Lactobacillaceae</taxon>
        <taxon>Levilactobacillus</taxon>
    </lineage>
</organism>
<dbReference type="InterPro" id="IPR053926">
    <property type="entry name" value="RecX_HTH_1st"/>
</dbReference>
<comment type="function">
    <text evidence="1 6">Modulates RecA activity.</text>
</comment>
<dbReference type="GO" id="GO:0005737">
    <property type="term" value="C:cytoplasm"/>
    <property type="evidence" value="ECO:0007669"/>
    <property type="project" value="UniProtKB-SubCell"/>
</dbReference>
<dbReference type="Proteomes" id="UP000051589">
    <property type="component" value="Unassembled WGS sequence"/>
</dbReference>
<dbReference type="STRING" id="1423803.FD13_GL000820"/>
<evidence type="ECO:0000313" key="11">
    <source>
        <dbReference type="Proteomes" id="UP000051589"/>
    </source>
</evidence>
<protein>
    <recommendedName>
        <fullName evidence="4 6">Regulatory protein RecX</fullName>
    </recommendedName>
</protein>
<evidence type="ECO:0000256" key="3">
    <source>
        <dbReference type="ARBA" id="ARBA00009695"/>
    </source>
</evidence>
<feature type="domain" description="RecX third three-helical" evidence="8">
    <location>
        <begin position="164"/>
        <end position="209"/>
    </location>
</feature>
<evidence type="ECO:0000259" key="9">
    <source>
        <dbReference type="Pfam" id="PF21982"/>
    </source>
</evidence>
<dbReference type="Gene3D" id="1.10.10.10">
    <property type="entry name" value="Winged helix-like DNA-binding domain superfamily/Winged helix DNA-binding domain"/>
    <property type="match status" value="4"/>
</dbReference>
<dbReference type="PANTHER" id="PTHR33602:SF1">
    <property type="entry name" value="REGULATORY PROTEIN RECX FAMILY PROTEIN"/>
    <property type="match status" value="1"/>
</dbReference>
<dbReference type="AlphaFoldDB" id="A0A0R2DRT6"/>
<evidence type="ECO:0000256" key="5">
    <source>
        <dbReference type="ARBA" id="ARBA00022490"/>
    </source>
</evidence>
<accession>A0A0R2DRT6</accession>
<dbReference type="InterPro" id="IPR003783">
    <property type="entry name" value="Regulatory_RecX"/>
</dbReference>
<comment type="similarity">
    <text evidence="3 6">Belongs to the RecX family.</text>
</comment>
<comment type="subcellular location">
    <subcellularLocation>
        <location evidence="2 6">Cytoplasm</location>
    </subcellularLocation>
</comment>
<dbReference type="InterPro" id="IPR053925">
    <property type="entry name" value="RecX_HTH_3rd"/>
</dbReference>
<dbReference type="EMBL" id="AYZH01000002">
    <property type="protein sequence ID" value="KRN03066.1"/>
    <property type="molecule type" value="Genomic_DNA"/>
</dbReference>
<reference evidence="10 11" key="1">
    <citation type="journal article" date="2015" name="Genome Announc.">
        <title>Expanding the biotechnology potential of lactobacilli through comparative genomics of 213 strains and associated genera.</title>
        <authorList>
            <person name="Sun Z."/>
            <person name="Harris H.M."/>
            <person name="McCann A."/>
            <person name="Guo C."/>
            <person name="Argimon S."/>
            <person name="Zhang W."/>
            <person name="Yang X."/>
            <person name="Jeffery I.B."/>
            <person name="Cooney J.C."/>
            <person name="Kagawa T.F."/>
            <person name="Liu W."/>
            <person name="Song Y."/>
            <person name="Salvetti E."/>
            <person name="Wrobel A."/>
            <person name="Rasinkangas P."/>
            <person name="Parkhill J."/>
            <person name="Rea M.C."/>
            <person name="O'Sullivan O."/>
            <person name="Ritari J."/>
            <person name="Douillard F.P."/>
            <person name="Paul Ross R."/>
            <person name="Yang R."/>
            <person name="Briner A.E."/>
            <person name="Felis G.E."/>
            <person name="de Vos W.M."/>
            <person name="Barrangou R."/>
            <person name="Klaenhammer T.R."/>
            <person name="Caufield P.W."/>
            <person name="Cui Y."/>
            <person name="Zhang H."/>
            <person name="O'Toole P.W."/>
        </authorList>
    </citation>
    <scope>NUCLEOTIDE SEQUENCE [LARGE SCALE GENOMIC DNA]</scope>
    <source>
        <strain evidence="10 11">DSM 21775</strain>
    </source>
</reference>
<evidence type="ECO:0000256" key="1">
    <source>
        <dbReference type="ARBA" id="ARBA00003529"/>
    </source>
</evidence>
<dbReference type="PANTHER" id="PTHR33602">
    <property type="entry name" value="REGULATORY PROTEIN RECX FAMILY PROTEIN"/>
    <property type="match status" value="1"/>
</dbReference>
<feature type="domain" description="RecX second three-helical" evidence="7">
    <location>
        <begin position="117"/>
        <end position="158"/>
    </location>
</feature>
<dbReference type="Pfam" id="PF21982">
    <property type="entry name" value="RecX_HTH1"/>
    <property type="match status" value="1"/>
</dbReference>
<sequence>MFLVKGVTVILATITMIEAQKRQGRFNIYVDGHYAFPVSENVLIDFRLFKGMEIDKALEEQLVAADDVSKAYNRALDYLSHQLRTEKEITDKLISLDIEPVTVEQTMKRLRELNLVDDSHYAISYVRTMMHTGDKGPRVIRQHLRQKGIGEKLIDDALQVYTPEDRLEIGTAVAEKLVKRYRRQAFGTQKQKIRQGLISRGFAVDEANQMLEALDLTPDVDEQQVLLAKQGEKMWHRYRTLGDSERRYKTKQALYRKGFKLDDISQWLADLGESAD</sequence>
<feature type="domain" description="RecX third three-helical" evidence="8">
    <location>
        <begin position="221"/>
        <end position="268"/>
    </location>
</feature>
<evidence type="ECO:0000259" key="7">
    <source>
        <dbReference type="Pfam" id="PF02631"/>
    </source>
</evidence>
<dbReference type="GO" id="GO:0006282">
    <property type="term" value="P:regulation of DNA repair"/>
    <property type="evidence" value="ECO:0007669"/>
    <property type="project" value="UniProtKB-UniRule"/>
</dbReference>
<feature type="domain" description="RecX first three-helical" evidence="9">
    <location>
        <begin position="71"/>
        <end position="110"/>
    </location>
</feature>
<evidence type="ECO:0000313" key="10">
    <source>
        <dbReference type="EMBL" id="KRN03066.1"/>
    </source>
</evidence>
<dbReference type="Pfam" id="PF02631">
    <property type="entry name" value="RecX_HTH2"/>
    <property type="match status" value="1"/>
</dbReference>
<dbReference type="PATRIC" id="fig|1423803.3.peg.817"/>
<dbReference type="NCBIfam" id="NF010733">
    <property type="entry name" value="PRK14135.1"/>
    <property type="match status" value="1"/>
</dbReference>
<keyword evidence="5 6" id="KW-0963">Cytoplasm</keyword>
<keyword evidence="11" id="KW-1185">Reference proteome</keyword>